<dbReference type="RefSeq" id="WP_170208508.1">
    <property type="nucleotide sequence ID" value="NZ_RBKT01000001.1"/>
</dbReference>
<reference evidence="3 4" key="1">
    <citation type="submission" date="2018-10" db="EMBL/GenBank/DDBJ databases">
        <title>Sequencing the genomes of 1000 actinobacteria strains.</title>
        <authorList>
            <person name="Klenk H.-P."/>
        </authorList>
    </citation>
    <scope>NUCLEOTIDE SEQUENCE [LARGE SCALE GENOMIC DNA]</scope>
    <source>
        <strain evidence="3 4">DSM 45175</strain>
    </source>
</reference>
<name>A0A495JD83_9ACTN</name>
<sequence>MRISDLSRVSGVPVATIKFYLREGLLEPGRLTARNQARYDESHLARLRLIRMLTGIGQLSLSSVHEVVAAVDNKGLSTQGLCRALNRALFTEPPPAAELSAGGSVSDQVDEFIEGLGWTVEVGSPGRQTLAQVLIAMRRLRRTADVDIFEPLAKAAEQLAAYETDLAYARDADDTVDRATVVAQTVLLEAAFAAMRRMAHDHHLGTRKP</sequence>
<dbReference type="PANTHER" id="PTHR30204:SF98">
    <property type="entry name" value="HTH-TYPE TRANSCRIPTIONAL REGULATOR ADHR"/>
    <property type="match status" value="1"/>
</dbReference>
<comment type="caution">
    <text evidence="3">The sequence shown here is derived from an EMBL/GenBank/DDBJ whole genome shotgun (WGS) entry which is preliminary data.</text>
</comment>
<dbReference type="Gene3D" id="1.10.1660.10">
    <property type="match status" value="1"/>
</dbReference>
<evidence type="ECO:0000256" key="1">
    <source>
        <dbReference type="ARBA" id="ARBA00023125"/>
    </source>
</evidence>
<protein>
    <submittedName>
        <fullName evidence="3">MerR-like DNA binding protein</fullName>
    </submittedName>
</protein>
<dbReference type="InterPro" id="IPR009061">
    <property type="entry name" value="DNA-bd_dom_put_sf"/>
</dbReference>
<dbReference type="InterPro" id="IPR047057">
    <property type="entry name" value="MerR_fam"/>
</dbReference>
<evidence type="ECO:0000259" key="2">
    <source>
        <dbReference type="PROSITE" id="PS50937"/>
    </source>
</evidence>
<dbReference type="SUPFAM" id="SSF46955">
    <property type="entry name" value="Putative DNA-binding domain"/>
    <property type="match status" value="1"/>
</dbReference>
<proteinExistence type="predicted"/>
<dbReference type="GO" id="GO:0003700">
    <property type="term" value="F:DNA-binding transcription factor activity"/>
    <property type="evidence" value="ECO:0007669"/>
    <property type="project" value="InterPro"/>
</dbReference>
<dbReference type="InterPro" id="IPR000551">
    <property type="entry name" value="MerR-type_HTH_dom"/>
</dbReference>
<dbReference type="EMBL" id="RBKT01000001">
    <property type="protein sequence ID" value="RKR86877.1"/>
    <property type="molecule type" value="Genomic_DNA"/>
</dbReference>
<dbReference type="AlphaFoldDB" id="A0A495JD83"/>
<keyword evidence="4" id="KW-1185">Reference proteome</keyword>
<dbReference type="Proteomes" id="UP000277671">
    <property type="component" value="Unassembled WGS sequence"/>
</dbReference>
<feature type="domain" description="HTH merR-type" evidence="2">
    <location>
        <begin position="1"/>
        <end position="70"/>
    </location>
</feature>
<gene>
    <name evidence="3" type="ORF">BDK92_1146</name>
</gene>
<dbReference type="CDD" id="cd04780">
    <property type="entry name" value="HTH_MerR-like_sg5"/>
    <property type="match status" value="1"/>
</dbReference>
<dbReference type="GO" id="GO:0003677">
    <property type="term" value="F:DNA binding"/>
    <property type="evidence" value="ECO:0007669"/>
    <property type="project" value="UniProtKB-KW"/>
</dbReference>
<dbReference type="Pfam" id="PF13411">
    <property type="entry name" value="MerR_1"/>
    <property type="match status" value="1"/>
</dbReference>
<dbReference type="PROSITE" id="PS50937">
    <property type="entry name" value="HTH_MERR_2"/>
    <property type="match status" value="1"/>
</dbReference>
<dbReference type="PANTHER" id="PTHR30204">
    <property type="entry name" value="REDOX-CYCLING DRUG-SENSING TRANSCRIPTIONAL ACTIVATOR SOXR"/>
    <property type="match status" value="1"/>
</dbReference>
<accession>A0A495JD83</accession>
<dbReference type="SMART" id="SM00422">
    <property type="entry name" value="HTH_MERR"/>
    <property type="match status" value="1"/>
</dbReference>
<keyword evidence="1" id="KW-0238">DNA-binding</keyword>
<evidence type="ECO:0000313" key="4">
    <source>
        <dbReference type="Proteomes" id="UP000277671"/>
    </source>
</evidence>
<organism evidence="3 4">
    <name type="scientific">Micromonospora pisi</name>
    <dbReference type="NCBI Taxonomy" id="589240"/>
    <lineage>
        <taxon>Bacteria</taxon>
        <taxon>Bacillati</taxon>
        <taxon>Actinomycetota</taxon>
        <taxon>Actinomycetes</taxon>
        <taxon>Micromonosporales</taxon>
        <taxon>Micromonosporaceae</taxon>
        <taxon>Micromonospora</taxon>
    </lineage>
</organism>
<evidence type="ECO:0000313" key="3">
    <source>
        <dbReference type="EMBL" id="RKR86877.1"/>
    </source>
</evidence>
<dbReference type="PRINTS" id="PR00040">
    <property type="entry name" value="HTHMERR"/>
</dbReference>